<evidence type="ECO:0000313" key="3">
    <source>
        <dbReference type="Proteomes" id="UP001279410"/>
    </source>
</evidence>
<dbReference type="EMBL" id="BRZM01000847">
    <property type="protein sequence ID" value="GLD72062.1"/>
    <property type="molecule type" value="Genomic_DNA"/>
</dbReference>
<reference evidence="2" key="1">
    <citation type="submission" date="2022-08" db="EMBL/GenBank/DDBJ databases">
        <title>Genome sequencing of akame (Lates japonicus).</title>
        <authorList>
            <person name="Hashiguchi Y."/>
            <person name="Takahashi H."/>
        </authorList>
    </citation>
    <scope>NUCLEOTIDE SEQUENCE</scope>
    <source>
        <strain evidence="2">Kochi</strain>
    </source>
</reference>
<evidence type="ECO:0000313" key="2">
    <source>
        <dbReference type="EMBL" id="GLD72062.1"/>
    </source>
</evidence>
<feature type="non-terminal residue" evidence="2">
    <location>
        <position position="187"/>
    </location>
</feature>
<protein>
    <submittedName>
        <fullName evidence="2">Zinc finger protein OZF-like protein</fullName>
    </submittedName>
</protein>
<dbReference type="Proteomes" id="UP001279410">
    <property type="component" value="Unassembled WGS sequence"/>
</dbReference>
<comment type="caution">
    <text evidence="2">The sequence shown here is derived from an EMBL/GenBank/DDBJ whole genome shotgun (WGS) entry which is preliminary data.</text>
</comment>
<proteinExistence type="predicted"/>
<name>A0AAD3RKN2_LATJO</name>
<organism evidence="2 3">
    <name type="scientific">Lates japonicus</name>
    <name type="common">Japanese lates</name>
    <dbReference type="NCBI Taxonomy" id="270547"/>
    <lineage>
        <taxon>Eukaryota</taxon>
        <taxon>Metazoa</taxon>
        <taxon>Chordata</taxon>
        <taxon>Craniata</taxon>
        <taxon>Vertebrata</taxon>
        <taxon>Euteleostomi</taxon>
        <taxon>Actinopterygii</taxon>
        <taxon>Neopterygii</taxon>
        <taxon>Teleostei</taxon>
        <taxon>Neoteleostei</taxon>
        <taxon>Acanthomorphata</taxon>
        <taxon>Carangaria</taxon>
        <taxon>Carangaria incertae sedis</taxon>
        <taxon>Centropomidae</taxon>
        <taxon>Lates</taxon>
    </lineage>
</organism>
<accession>A0AAD3RKN2</accession>
<feature type="compositionally biased region" description="Polar residues" evidence="1">
    <location>
        <begin position="66"/>
        <end position="76"/>
    </location>
</feature>
<feature type="region of interest" description="Disordered" evidence="1">
    <location>
        <begin position="56"/>
        <end position="94"/>
    </location>
</feature>
<sequence>METNDRIIHLNRHSVCWDESVSPAQRRWSVSADCWTSTWKPEVKLHRTELPQQHVCKEEEVPTDPQLCNQDRNSSPDQEDPEPPQIKHKEHYASQEGDEPALCTGYCRNTCRKKVERVLECSEHTCWTPGGAVGWSQCRTWRHSDADQQCGFAYRREMIRNSFGEEGGGGQKSITMIKAFILVLILT</sequence>
<evidence type="ECO:0000256" key="1">
    <source>
        <dbReference type="SAM" id="MobiDB-lite"/>
    </source>
</evidence>
<dbReference type="AlphaFoldDB" id="A0AAD3RKN2"/>
<gene>
    <name evidence="2" type="ORF">AKAME5_002338600</name>
</gene>
<keyword evidence="3" id="KW-1185">Reference proteome</keyword>